<feature type="compositionally biased region" description="Basic residues" evidence="1">
    <location>
        <begin position="155"/>
        <end position="167"/>
    </location>
</feature>
<proteinExistence type="predicted"/>
<organism evidence="3 4">
    <name type="scientific">Theileria orientalis</name>
    <dbReference type="NCBI Taxonomy" id="68886"/>
    <lineage>
        <taxon>Eukaryota</taxon>
        <taxon>Sar</taxon>
        <taxon>Alveolata</taxon>
        <taxon>Apicomplexa</taxon>
        <taxon>Aconoidasida</taxon>
        <taxon>Piroplasmida</taxon>
        <taxon>Theileriidae</taxon>
        <taxon>Theileria</taxon>
    </lineage>
</organism>
<reference evidence="3" key="1">
    <citation type="submission" date="2022-07" db="EMBL/GenBank/DDBJ databases">
        <title>Evaluation of T. orientalis genome assembly methods using nanopore sequencing and analysis of variation between genomes.</title>
        <authorList>
            <person name="Yam J."/>
            <person name="Micallef M.L."/>
            <person name="Liu M."/>
            <person name="Djordjevic S.P."/>
            <person name="Bogema D.R."/>
            <person name="Jenkins C."/>
        </authorList>
    </citation>
    <scope>NUCLEOTIDE SEQUENCE</scope>
    <source>
        <strain evidence="3">Fish Creek</strain>
    </source>
</reference>
<feature type="signal peptide" evidence="2">
    <location>
        <begin position="1"/>
        <end position="20"/>
    </location>
</feature>
<dbReference type="EMBL" id="CP056065">
    <property type="protein sequence ID" value="UVC54060.1"/>
    <property type="molecule type" value="Genomic_DNA"/>
</dbReference>
<evidence type="ECO:0000256" key="2">
    <source>
        <dbReference type="SAM" id="SignalP"/>
    </source>
</evidence>
<dbReference type="AlphaFoldDB" id="A0A976SK51"/>
<sequence length="275" mass="31937">MNTTFLTLGAFLVLKFACTSDDKQNLEEVQEAVDSIEFEVQRFISIFEDFIVQQSNPRKKIKRSRSDYGSEQNKECPYTHSSMESQLNLEGLEVNVDDKGRFRFMAKQGVQPLQEVKDEPGKDDNSSENASEACYDTLKSYDDGKPNPNFERHSRSLTRRGARRKRGKDSDSSSEKRVPNKSRCRGYKFTDEDTKYKPKNEEDDDLDEEIASITSDLSKATIDDERKGARRKVRSNSEERYNRRVYGDPCDTSDEETRDFEKNERDILYNKFKSL</sequence>
<accession>A0A976SK51</accession>
<feature type="chain" id="PRO_5037311557" evidence="2">
    <location>
        <begin position="21"/>
        <end position="275"/>
    </location>
</feature>
<feature type="region of interest" description="Disordered" evidence="1">
    <location>
        <begin position="110"/>
        <end position="208"/>
    </location>
</feature>
<feature type="region of interest" description="Disordered" evidence="1">
    <location>
        <begin position="61"/>
        <end position="80"/>
    </location>
</feature>
<feature type="compositionally biased region" description="Basic and acidic residues" evidence="1">
    <location>
        <begin position="168"/>
        <end position="178"/>
    </location>
</feature>
<dbReference type="Proteomes" id="UP000244803">
    <property type="component" value="Chromosome 1"/>
</dbReference>
<feature type="compositionally biased region" description="Basic and acidic residues" evidence="1">
    <location>
        <begin position="64"/>
        <end position="74"/>
    </location>
</feature>
<keyword evidence="2" id="KW-0732">Signal</keyword>
<evidence type="ECO:0000256" key="1">
    <source>
        <dbReference type="SAM" id="MobiDB-lite"/>
    </source>
</evidence>
<feature type="region of interest" description="Disordered" evidence="1">
    <location>
        <begin position="224"/>
        <end position="259"/>
    </location>
</feature>
<feature type="compositionally biased region" description="Basic and acidic residues" evidence="1">
    <location>
        <begin position="235"/>
        <end position="246"/>
    </location>
</feature>
<feature type="compositionally biased region" description="Basic and acidic residues" evidence="1">
    <location>
        <begin position="115"/>
        <end position="125"/>
    </location>
</feature>
<evidence type="ECO:0000313" key="4">
    <source>
        <dbReference type="Proteomes" id="UP000244803"/>
    </source>
</evidence>
<feature type="compositionally biased region" description="Basic and acidic residues" evidence="1">
    <location>
        <begin position="188"/>
        <end position="200"/>
    </location>
</feature>
<gene>
    <name evidence="3" type="ORF">MACJ_003388</name>
</gene>
<protein>
    <submittedName>
        <fullName evidence="3">Uncharacterized protein</fullName>
    </submittedName>
</protein>
<feature type="compositionally biased region" description="Basic and acidic residues" evidence="1">
    <location>
        <begin position="139"/>
        <end position="154"/>
    </location>
</feature>
<name>A0A976SK51_THEOR</name>
<evidence type="ECO:0000313" key="3">
    <source>
        <dbReference type="EMBL" id="UVC54060.1"/>
    </source>
</evidence>